<accession>A0AA36BJ02</accession>
<dbReference type="AlphaFoldDB" id="A0AA36BJ02"/>
<dbReference type="Gene3D" id="1.20.5.1430">
    <property type="match status" value="1"/>
</dbReference>
<name>A0AA36BJ02_OCTVU</name>
<proteinExistence type="predicted"/>
<feature type="region of interest" description="Disordered" evidence="2">
    <location>
        <begin position="41"/>
        <end position="76"/>
    </location>
</feature>
<reference evidence="3" key="1">
    <citation type="submission" date="2023-08" db="EMBL/GenBank/DDBJ databases">
        <authorList>
            <person name="Alioto T."/>
            <person name="Alioto T."/>
            <person name="Gomez Garrido J."/>
        </authorList>
    </citation>
    <scope>NUCLEOTIDE SEQUENCE</scope>
</reference>
<keyword evidence="1" id="KW-0175">Coiled coil</keyword>
<feature type="compositionally biased region" description="Basic and acidic residues" evidence="2">
    <location>
        <begin position="59"/>
        <end position="76"/>
    </location>
</feature>
<evidence type="ECO:0000313" key="3">
    <source>
        <dbReference type="EMBL" id="CAI9734312.1"/>
    </source>
</evidence>
<keyword evidence="4" id="KW-1185">Reference proteome</keyword>
<evidence type="ECO:0000256" key="1">
    <source>
        <dbReference type="SAM" id="Coils"/>
    </source>
</evidence>
<organism evidence="3 4">
    <name type="scientific">Octopus vulgaris</name>
    <name type="common">Common octopus</name>
    <dbReference type="NCBI Taxonomy" id="6645"/>
    <lineage>
        <taxon>Eukaryota</taxon>
        <taxon>Metazoa</taxon>
        <taxon>Spiralia</taxon>
        <taxon>Lophotrochozoa</taxon>
        <taxon>Mollusca</taxon>
        <taxon>Cephalopoda</taxon>
        <taxon>Coleoidea</taxon>
        <taxon>Octopodiformes</taxon>
        <taxon>Octopoda</taxon>
        <taxon>Incirrata</taxon>
        <taxon>Octopodidae</taxon>
        <taxon>Octopus</taxon>
    </lineage>
</organism>
<dbReference type="EMBL" id="OX597829">
    <property type="protein sequence ID" value="CAI9734312.1"/>
    <property type="molecule type" value="Genomic_DNA"/>
</dbReference>
<feature type="coiled-coil region" evidence="1">
    <location>
        <begin position="112"/>
        <end position="153"/>
    </location>
</feature>
<evidence type="ECO:0000313" key="4">
    <source>
        <dbReference type="Proteomes" id="UP001162480"/>
    </source>
</evidence>
<feature type="compositionally biased region" description="Basic and acidic residues" evidence="2">
    <location>
        <begin position="42"/>
        <end position="51"/>
    </location>
</feature>
<gene>
    <name evidence="3" type="ORF">OCTVUL_1B019813</name>
</gene>
<dbReference type="Proteomes" id="UP001162480">
    <property type="component" value="Chromosome 16"/>
</dbReference>
<protein>
    <submittedName>
        <fullName evidence="3">Uncharacterized protein</fullName>
    </submittedName>
</protein>
<evidence type="ECO:0000256" key="2">
    <source>
        <dbReference type="SAM" id="MobiDB-lite"/>
    </source>
</evidence>
<sequence length="222" mass="26100">MLAHANTNVNGSDENIEEMEKKELLLSKSVTEVNRNATTLTRESELKKSESLSKQQFETPRRLTKSAEDQDNENRKSKTILIIPKKKYFRKHANCRESISFRELPPQKNANYTQTDDEYHAFKSKLKELETEVKELKEHIGDLREVKENLLSNIKTYQQSNKTLSEYFELTCRERDSFHKKLREIELACYDKPNRCLVKLITAILNEEEFCDDKNKESCTVM</sequence>